<dbReference type="PANTHER" id="PTHR46179:SF13">
    <property type="entry name" value="C2H2-TYPE DOMAIN-CONTAINING PROTEIN"/>
    <property type="match status" value="1"/>
</dbReference>
<evidence type="ECO:0000256" key="9">
    <source>
        <dbReference type="SAM" id="MobiDB-lite"/>
    </source>
</evidence>
<dbReference type="InterPro" id="IPR013087">
    <property type="entry name" value="Znf_C2H2_type"/>
</dbReference>
<dbReference type="Pfam" id="PF00096">
    <property type="entry name" value="zf-C2H2"/>
    <property type="match status" value="4"/>
</dbReference>
<feature type="domain" description="C2H2-type" evidence="10">
    <location>
        <begin position="272"/>
        <end position="296"/>
    </location>
</feature>
<evidence type="ECO:0000313" key="11">
    <source>
        <dbReference type="EMBL" id="KAK3216921.1"/>
    </source>
</evidence>
<keyword evidence="12" id="KW-1185">Reference proteome</keyword>
<dbReference type="PANTHER" id="PTHR46179">
    <property type="entry name" value="ZINC FINGER PROTEIN"/>
    <property type="match status" value="1"/>
</dbReference>
<dbReference type="Gene3D" id="3.30.160.60">
    <property type="entry name" value="Classic Zinc Finger"/>
    <property type="match status" value="6"/>
</dbReference>
<organism evidence="11 12">
    <name type="scientific">Pseudopithomyces chartarum</name>
    <dbReference type="NCBI Taxonomy" id="1892770"/>
    <lineage>
        <taxon>Eukaryota</taxon>
        <taxon>Fungi</taxon>
        <taxon>Dikarya</taxon>
        <taxon>Ascomycota</taxon>
        <taxon>Pezizomycotina</taxon>
        <taxon>Dothideomycetes</taxon>
        <taxon>Pleosporomycetidae</taxon>
        <taxon>Pleosporales</taxon>
        <taxon>Massarineae</taxon>
        <taxon>Didymosphaeriaceae</taxon>
        <taxon>Pseudopithomyces</taxon>
    </lineage>
</organism>
<feature type="domain" description="C2H2-type" evidence="10">
    <location>
        <begin position="188"/>
        <end position="222"/>
    </location>
</feature>
<keyword evidence="5" id="KW-0805">Transcription regulation</keyword>
<evidence type="ECO:0000256" key="8">
    <source>
        <dbReference type="PROSITE-ProRule" id="PRU00042"/>
    </source>
</evidence>
<feature type="domain" description="C2H2-type" evidence="10">
    <location>
        <begin position="96"/>
        <end position="125"/>
    </location>
</feature>
<dbReference type="SMART" id="SM00355">
    <property type="entry name" value="ZnF_C2H2"/>
    <property type="match status" value="10"/>
</dbReference>
<keyword evidence="6" id="KW-0804">Transcription</keyword>
<feature type="domain" description="C2H2-type" evidence="10">
    <location>
        <begin position="66"/>
        <end position="95"/>
    </location>
</feature>
<evidence type="ECO:0000256" key="7">
    <source>
        <dbReference type="ARBA" id="ARBA00023242"/>
    </source>
</evidence>
<dbReference type="Proteomes" id="UP001280581">
    <property type="component" value="Unassembled WGS sequence"/>
</dbReference>
<comment type="subcellular location">
    <subcellularLocation>
        <location evidence="1">Nucleus</location>
    </subcellularLocation>
</comment>
<protein>
    <recommendedName>
        <fullName evidence="10">C2H2-type domain-containing protein</fullName>
    </recommendedName>
</protein>
<dbReference type="EMBL" id="WVTA01000001">
    <property type="protein sequence ID" value="KAK3216921.1"/>
    <property type="molecule type" value="Genomic_DNA"/>
</dbReference>
<feature type="domain" description="C2H2-type" evidence="10">
    <location>
        <begin position="128"/>
        <end position="157"/>
    </location>
</feature>
<evidence type="ECO:0000313" key="12">
    <source>
        <dbReference type="Proteomes" id="UP001280581"/>
    </source>
</evidence>
<evidence type="ECO:0000256" key="2">
    <source>
        <dbReference type="ARBA" id="ARBA00022723"/>
    </source>
</evidence>
<evidence type="ECO:0000256" key="6">
    <source>
        <dbReference type="ARBA" id="ARBA00023163"/>
    </source>
</evidence>
<evidence type="ECO:0000256" key="3">
    <source>
        <dbReference type="ARBA" id="ARBA00022771"/>
    </source>
</evidence>
<keyword evidence="2" id="KW-0479">Metal-binding</keyword>
<feature type="region of interest" description="Disordered" evidence="9">
    <location>
        <begin position="31"/>
        <end position="55"/>
    </location>
</feature>
<dbReference type="PROSITE" id="PS00028">
    <property type="entry name" value="ZINC_FINGER_C2H2_1"/>
    <property type="match status" value="6"/>
</dbReference>
<dbReference type="InterPro" id="IPR051061">
    <property type="entry name" value="Zinc_finger_trans_reg"/>
</dbReference>
<reference evidence="11 12" key="1">
    <citation type="submission" date="2021-02" db="EMBL/GenBank/DDBJ databases">
        <title>Genome assembly of Pseudopithomyces chartarum.</title>
        <authorList>
            <person name="Jauregui R."/>
            <person name="Singh J."/>
            <person name="Voisey C."/>
        </authorList>
    </citation>
    <scope>NUCLEOTIDE SEQUENCE [LARGE SCALE GENOMIC DNA]</scope>
    <source>
        <strain evidence="11 12">AGR01</strain>
    </source>
</reference>
<keyword evidence="4" id="KW-0862">Zinc</keyword>
<evidence type="ECO:0000256" key="4">
    <source>
        <dbReference type="ARBA" id="ARBA00022833"/>
    </source>
</evidence>
<dbReference type="GO" id="GO:0008270">
    <property type="term" value="F:zinc ion binding"/>
    <property type="evidence" value="ECO:0007669"/>
    <property type="project" value="UniProtKB-KW"/>
</dbReference>
<evidence type="ECO:0000256" key="5">
    <source>
        <dbReference type="ARBA" id="ARBA00023015"/>
    </source>
</evidence>
<keyword evidence="3 8" id="KW-0863">Zinc-finger</keyword>
<dbReference type="Pfam" id="PF12874">
    <property type="entry name" value="zf-met"/>
    <property type="match status" value="1"/>
</dbReference>
<dbReference type="GO" id="GO:0006357">
    <property type="term" value="P:regulation of transcription by RNA polymerase II"/>
    <property type="evidence" value="ECO:0007669"/>
    <property type="project" value="TreeGrafter"/>
</dbReference>
<dbReference type="PROSITE" id="PS50157">
    <property type="entry name" value="ZINC_FINGER_C2H2_2"/>
    <property type="match status" value="7"/>
</dbReference>
<evidence type="ECO:0000256" key="1">
    <source>
        <dbReference type="ARBA" id="ARBA00004123"/>
    </source>
</evidence>
<comment type="caution">
    <text evidence="11">The sequence shown here is derived from an EMBL/GenBank/DDBJ whole genome shotgun (WGS) entry which is preliminary data.</text>
</comment>
<feature type="domain" description="C2H2-type" evidence="10">
    <location>
        <begin position="156"/>
        <end position="187"/>
    </location>
</feature>
<sequence length="559" mass="62967">MATKRKVAASALEPLKGTAKRPCADVTDVTDVPADTDADHGDDHKVHYTDKGKKRADSEARRSWNYVCDFAGCGQRFNRPCRLETHMRTHTKERPFACDHQGCDKTFPRKDHLQRHLAHHHAEPARNHVCDWQGCGKTFTSNGRLQRHKEVHQSKFYCTGYSPCNEAFRKQETLDAHVKIVHMATKAYPCTFVDPSGVQCTRGYQTENSLRRHLATMHGEKEENRYLCMLCPAPSIERELNQDPTDESMVGEPLSFATATELKAHEKEVHPPICSVCSQVFKNKSTLDSHFRALHTIPSDQELFPCPYYDCGKIFNRRGNLNTHVIQVHESLYRFACTPDVMQRSKHPDLSSWNGGNACGKEVKSKAALEQHIRTHHLGLPNRKDTRKAAKARKRLIPDPTPLAMLTGVGYEEARPIVCLAEGCPYRFVRDRDLKRHMVAEHGHPDDDADSDFLELDAADGGQFWIGGLDEFDPMSMAGSIDPSLPQTPLPYFGEQAMDMDVPGGAAKANEILQPAPMDANMFDMDVDLADYSNGEDPQARYVVDFLASVQEYNDHMPN</sequence>
<feature type="domain" description="C2H2-type" evidence="10">
    <location>
        <begin position="304"/>
        <end position="334"/>
    </location>
</feature>
<dbReference type="AlphaFoldDB" id="A0AAN6RMQ0"/>
<gene>
    <name evidence="11" type="ORF">GRF29_1g1366721</name>
</gene>
<feature type="compositionally biased region" description="Basic and acidic residues" evidence="9">
    <location>
        <begin position="37"/>
        <end position="55"/>
    </location>
</feature>
<proteinExistence type="predicted"/>
<keyword evidence="7" id="KW-0539">Nucleus</keyword>
<name>A0AAN6RMQ0_9PLEO</name>
<dbReference type="SUPFAM" id="SSF57667">
    <property type="entry name" value="beta-beta-alpha zinc fingers"/>
    <property type="match status" value="3"/>
</dbReference>
<evidence type="ECO:0000259" key="10">
    <source>
        <dbReference type="PROSITE" id="PS50157"/>
    </source>
</evidence>
<dbReference type="GO" id="GO:0005634">
    <property type="term" value="C:nucleus"/>
    <property type="evidence" value="ECO:0007669"/>
    <property type="project" value="UniProtKB-SubCell"/>
</dbReference>
<accession>A0AAN6RMQ0</accession>
<dbReference type="InterPro" id="IPR036236">
    <property type="entry name" value="Znf_C2H2_sf"/>
</dbReference>